<comment type="caution">
    <text evidence="1">The sequence shown here is derived from an EMBL/GenBank/DDBJ whole genome shotgun (WGS) entry which is preliminary data.</text>
</comment>
<dbReference type="Proteomes" id="UP000054388">
    <property type="component" value="Unassembled WGS sequence"/>
</dbReference>
<gene>
    <name evidence="1" type="ORF">AR686_09450</name>
</gene>
<proteinExistence type="predicted"/>
<organism evidence="1 2">
    <name type="scientific">Chryseobacterium aquaticum subsp. greenlandense</name>
    <dbReference type="NCBI Taxonomy" id="345663"/>
    <lineage>
        <taxon>Bacteria</taxon>
        <taxon>Pseudomonadati</taxon>
        <taxon>Bacteroidota</taxon>
        <taxon>Flavobacteriia</taxon>
        <taxon>Flavobacteriales</taxon>
        <taxon>Weeksellaceae</taxon>
        <taxon>Chryseobacterium group</taxon>
        <taxon>Chryseobacterium</taxon>
    </lineage>
</organism>
<dbReference type="AlphaFoldDB" id="A0A101CIW7"/>
<evidence type="ECO:0000313" key="2">
    <source>
        <dbReference type="Proteomes" id="UP000054388"/>
    </source>
</evidence>
<accession>A0A101CIW7</accession>
<evidence type="ECO:0000313" key="1">
    <source>
        <dbReference type="EMBL" id="KUJ56769.1"/>
    </source>
</evidence>
<reference evidence="1 2" key="1">
    <citation type="submission" date="2015-10" db="EMBL/GenBank/DDBJ databases">
        <title>Genome sequence of Chryseobacterium greenlandense.</title>
        <authorList>
            <person name="Newman J."/>
            <person name="Fischer K."/>
            <person name="Miller J."/>
        </authorList>
    </citation>
    <scope>NUCLEOTIDE SEQUENCE [LARGE SCALE GENOMIC DNA]</scope>
    <source>
        <strain evidence="1 2">UMB34</strain>
    </source>
</reference>
<protein>
    <recommendedName>
        <fullName evidence="3">Lipoprotein</fullName>
    </recommendedName>
</protein>
<dbReference type="RefSeq" id="WP_059136671.1">
    <property type="nucleotide sequence ID" value="NZ_LMAI01000004.1"/>
</dbReference>
<dbReference type="PROSITE" id="PS51257">
    <property type="entry name" value="PROKAR_LIPOPROTEIN"/>
    <property type="match status" value="1"/>
</dbReference>
<dbReference type="EMBL" id="LMAI01000004">
    <property type="protein sequence ID" value="KUJ56769.1"/>
    <property type="molecule type" value="Genomic_DNA"/>
</dbReference>
<sequence length="123" mass="14899">MKSICLLIFLLTLSSCNKKYTGEVRFKSCIIKYDVLDKKKEKEIYGNNMIGNQWRFESAKKELALCLCEKYLQNHDKEIKKKILEIYYDNLEYYPKENRFKPFPFDSILKNRKEIFDYRILAD</sequence>
<name>A0A101CIW7_9FLAO</name>
<evidence type="ECO:0008006" key="3">
    <source>
        <dbReference type="Google" id="ProtNLM"/>
    </source>
</evidence>